<dbReference type="InterPro" id="IPR004648">
    <property type="entry name" value="Oligpept_transpt"/>
</dbReference>
<evidence type="ECO:0000313" key="11">
    <source>
        <dbReference type="Proteomes" id="UP000682733"/>
    </source>
</evidence>
<accession>A0A8S2XFG5</accession>
<evidence type="ECO:0000313" key="9">
    <source>
        <dbReference type="EMBL" id="CAF4492777.1"/>
    </source>
</evidence>
<evidence type="ECO:0000256" key="7">
    <source>
        <dbReference type="ARBA" id="ARBA00023136"/>
    </source>
</evidence>
<dbReference type="PANTHER" id="PTHR22601">
    <property type="entry name" value="ISP4 LIKE PROTEIN"/>
    <property type="match status" value="1"/>
</dbReference>
<dbReference type="OrthoDB" id="9986677at2759"/>
<feature type="transmembrane region" description="Helical" evidence="8">
    <location>
        <begin position="6"/>
        <end position="30"/>
    </location>
</feature>
<dbReference type="Proteomes" id="UP000682733">
    <property type="component" value="Unassembled WGS sequence"/>
</dbReference>
<evidence type="ECO:0000256" key="5">
    <source>
        <dbReference type="ARBA" id="ARBA00022927"/>
    </source>
</evidence>
<dbReference type="AlphaFoldDB" id="A0A8S2XFG5"/>
<dbReference type="EMBL" id="CAJOBA010093061">
    <property type="protein sequence ID" value="CAF4492777.1"/>
    <property type="molecule type" value="Genomic_DNA"/>
</dbReference>
<dbReference type="EMBL" id="CAJOBC010128341">
    <property type="protein sequence ID" value="CAF4603343.1"/>
    <property type="molecule type" value="Genomic_DNA"/>
</dbReference>
<reference evidence="9" key="1">
    <citation type="submission" date="2021-02" db="EMBL/GenBank/DDBJ databases">
        <authorList>
            <person name="Nowell W R."/>
        </authorList>
    </citation>
    <scope>NUCLEOTIDE SEQUENCE</scope>
</reference>
<evidence type="ECO:0000256" key="4">
    <source>
        <dbReference type="ARBA" id="ARBA00022856"/>
    </source>
</evidence>
<keyword evidence="2" id="KW-0813">Transport</keyword>
<evidence type="ECO:0000256" key="8">
    <source>
        <dbReference type="SAM" id="Phobius"/>
    </source>
</evidence>
<keyword evidence="6 8" id="KW-1133">Transmembrane helix</keyword>
<comment type="subcellular location">
    <subcellularLocation>
        <location evidence="1">Membrane</location>
        <topology evidence="1">Multi-pass membrane protein</topology>
    </subcellularLocation>
</comment>
<dbReference type="GO" id="GO:0035673">
    <property type="term" value="F:oligopeptide transmembrane transporter activity"/>
    <property type="evidence" value="ECO:0007669"/>
    <property type="project" value="InterPro"/>
</dbReference>
<proteinExistence type="predicted"/>
<feature type="non-terminal residue" evidence="9">
    <location>
        <position position="1"/>
    </location>
</feature>
<comment type="caution">
    <text evidence="9">The sequence shown here is derived from an EMBL/GenBank/DDBJ whole genome shotgun (WGS) entry which is preliminary data.</text>
</comment>
<name>A0A8S2XFG5_9BILA</name>
<keyword evidence="5" id="KW-0653">Protein transport</keyword>
<keyword evidence="7 8" id="KW-0472">Membrane</keyword>
<dbReference type="GO" id="GO:0015031">
    <property type="term" value="P:protein transport"/>
    <property type="evidence" value="ECO:0007669"/>
    <property type="project" value="UniProtKB-KW"/>
</dbReference>
<feature type="non-terminal residue" evidence="9">
    <location>
        <position position="105"/>
    </location>
</feature>
<organism evidence="9 11">
    <name type="scientific">Didymodactylos carnosus</name>
    <dbReference type="NCBI Taxonomy" id="1234261"/>
    <lineage>
        <taxon>Eukaryota</taxon>
        <taxon>Metazoa</taxon>
        <taxon>Spiralia</taxon>
        <taxon>Gnathifera</taxon>
        <taxon>Rotifera</taxon>
        <taxon>Eurotatoria</taxon>
        <taxon>Bdelloidea</taxon>
        <taxon>Philodinida</taxon>
        <taxon>Philodinidae</taxon>
        <taxon>Didymodactylos</taxon>
    </lineage>
</organism>
<keyword evidence="4" id="KW-0571">Peptide transport</keyword>
<evidence type="ECO:0000256" key="2">
    <source>
        <dbReference type="ARBA" id="ARBA00022448"/>
    </source>
</evidence>
<sequence length="105" mass="11843">SPIIVPAWAHINILVGFIIIGWILSPLLYITNTWNRKTFPIGTPDIYRPDGTLYDVNSVLDEQSCLNLTAYETSGQVRLTILYAVTYGPYFAIITACIEHVVLYH</sequence>
<dbReference type="InterPro" id="IPR004813">
    <property type="entry name" value="OPT"/>
</dbReference>
<dbReference type="Proteomes" id="UP000681722">
    <property type="component" value="Unassembled WGS sequence"/>
</dbReference>
<protein>
    <submittedName>
        <fullName evidence="9">Uncharacterized protein</fullName>
    </submittedName>
</protein>
<evidence type="ECO:0000313" key="10">
    <source>
        <dbReference type="EMBL" id="CAF4603343.1"/>
    </source>
</evidence>
<keyword evidence="3 8" id="KW-0812">Transmembrane</keyword>
<evidence type="ECO:0000256" key="1">
    <source>
        <dbReference type="ARBA" id="ARBA00004141"/>
    </source>
</evidence>
<evidence type="ECO:0000256" key="3">
    <source>
        <dbReference type="ARBA" id="ARBA00022692"/>
    </source>
</evidence>
<gene>
    <name evidence="10" type="ORF">SRO942_LOCUS48941</name>
    <name evidence="9" type="ORF">TMI583_LOCUS47635</name>
</gene>
<evidence type="ECO:0000256" key="6">
    <source>
        <dbReference type="ARBA" id="ARBA00022989"/>
    </source>
</evidence>
<dbReference type="Pfam" id="PF03169">
    <property type="entry name" value="OPT"/>
    <property type="match status" value="1"/>
</dbReference>
<dbReference type="GO" id="GO:0016020">
    <property type="term" value="C:membrane"/>
    <property type="evidence" value="ECO:0007669"/>
    <property type="project" value="UniProtKB-SubCell"/>
</dbReference>